<dbReference type="Proteomes" id="UP001519667">
    <property type="component" value="Unassembled WGS sequence"/>
</dbReference>
<protein>
    <submittedName>
        <fullName evidence="3">DUF805 domain-containing protein</fullName>
    </submittedName>
</protein>
<feature type="transmembrane region" description="Helical" evidence="2">
    <location>
        <begin position="289"/>
        <end position="314"/>
    </location>
</feature>
<dbReference type="SUPFAM" id="SSF54523">
    <property type="entry name" value="Pili subunits"/>
    <property type="match status" value="1"/>
</dbReference>
<reference evidence="3 4" key="1">
    <citation type="submission" date="2021-04" db="EMBL/GenBank/DDBJ databases">
        <title>Pseudomonas boanensis sp. nov., a bacterium isolated from river water used for household purposes in Boane District, Mozambique.</title>
        <authorList>
            <person name="Nicklasson M."/>
            <person name="Martin-Rodriguez A.J."/>
            <person name="Thorell K."/>
            <person name="Neves L."/>
            <person name="Mussagy A."/>
            <person name="Rydberg H.A."/>
            <person name="Hernroth B."/>
            <person name="Svensson-Stadler L."/>
            <person name="Sjoling A."/>
        </authorList>
    </citation>
    <scope>NUCLEOTIDE SEQUENCE [LARGE SCALE GENOMIC DNA]</scope>
    <source>
        <strain evidence="3 4">DB1</strain>
    </source>
</reference>
<keyword evidence="4" id="KW-1185">Reference proteome</keyword>
<dbReference type="EMBL" id="JAGTIS010000021">
    <property type="protein sequence ID" value="MBT8769121.1"/>
    <property type="molecule type" value="Genomic_DNA"/>
</dbReference>
<gene>
    <name evidence="3" type="ORF">J7302_23735</name>
</gene>
<feature type="region of interest" description="Disordered" evidence="1">
    <location>
        <begin position="72"/>
        <end position="93"/>
    </location>
</feature>
<proteinExistence type="predicted"/>
<feature type="transmembrane region" description="Helical" evidence="2">
    <location>
        <begin position="188"/>
        <end position="210"/>
    </location>
</feature>
<comment type="caution">
    <text evidence="3">The sequence shown here is derived from an EMBL/GenBank/DDBJ whole genome shotgun (WGS) entry which is preliminary data.</text>
</comment>
<evidence type="ECO:0000256" key="2">
    <source>
        <dbReference type="SAM" id="Phobius"/>
    </source>
</evidence>
<dbReference type="Pfam" id="PF05656">
    <property type="entry name" value="DUF805"/>
    <property type="match status" value="1"/>
</dbReference>
<dbReference type="RefSeq" id="WP_215380553.1">
    <property type="nucleotide sequence ID" value="NZ_JAGTIS010000021.1"/>
</dbReference>
<dbReference type="PANTHER" id="PTHR34980:SF3">
    <property type="entry name" value="BLR8105 PROTEIN"/>
    <property type="match status" value="1"/>
</dbReference>
<sequence>MVEARYKIVFEGEPMPGVALETVKENLARLFKSDSRKIDSLFSGRSVALKRDLDEAEADKYLAALQRAGAMVRKEQDRSNSPLEAKDEPAPMMAPQTPAMIDSMRCPKCGHEQPRAAECQACGIIIDKYLARQAQLATEAAAAQASITSATAGSSPYAPTRAQVGEVLPEYGELKVLSTEGRIGRVRYLGWSMALILAFLPVGAVIAASFALSSTLASLLAIVACIVLAVVGVFIGVQRLHDIGWSGWLWLVNFVPFVGSVFALIMLVVPGTSGPNRYGPPPPPNSLAVKVLACLVLLAPIVIGILSAIAIPAYQDYVSRAQLTGETRYEQPADTAIAPQSDSASE</sequence>
<feature type="transmembrane region" description="Helical" evidence="2">
    <location>
        <begin position="249"/>
        <end position="269"/>
    </location>
</feature>
<dbReference type="PANTHER" id="PTHR34980">
    <property type="entry name" value="INNER MEMBRANE PROTEIN-RELATED-RELATED"/>
    <property type="match status" value="1"/>
</dbReference>
<keyword evidence="2" id="KW-1133">Transmembrane helix</keyword>
<feature type="transmembrane region" description="Helical" evidence="2">
    <location>
        <begin position="216"/>
        <end position="237"/>
    </location>
</feature>
<dbReference type="InterPro" id="IPR008523">
    <property type="entry name" value="DUF805"/>
</dbReference>
<dbReference type="Gene3D" id="3.30.700.10">
    <property type="entry name" value="Glycoprotein, Type 4 Pilin"/>
    <property type="match status" value="1"/>
</dbReference>
<evidence type="ECO:0000256" key="1">
    <source>
        <dbReference type="SAM" id="MobiDB-lite"/>
    </source>
</evidence>
<feature type="compositionally biased region" description="Basic and acidic residues" evidence="1">
    <location>
        <begin position="72"/>
        <end position="89"/>
    </location>
</feature>
<name>A0ABS5XN50_9GAMM</name>
<evidence type="ECO:0000313" key="4">
    <source>
        <dbReference type="Proteomes" id="UP001519667"/>
    </source>
</evidence>
<keyword evidence="2" id="KW-0472">Membrane</keyword>
<evidence type="ECO:0000313" key="3">
    <source>
        <dbReference type="EMBL" id="MBT8769121.1"/>
    </source>
</evidence>
<accession>A0ABS5XN50</accession>
<dbReference type="InterPro" id="IPR045584">
    <property type="entry name" value="Pilin-like"/>
</dbReference>
<keyword evidence="2" id="KW-0812">Transmembrane</keyword>
<organism evidence="3 4">
    <name type="scientific">Metapseudomonas boanensis</name>
    <dbReference type="NCBI Taxonomy" id="2822138"/>
    <lineage>
        <taxon>Bacteria</taxon>
        <taxon>Pseudomonadati</taxon>
        <taxon>Pseudomonadota</taxon>
        <taxon>Gammaproteobacteria</taxon>
        <taxon>Pseudomonadales</taxon>
        <taxon>Pseudomonadaceae</taxon>
        <taxon>Metapseudomonas</taxon>
    </lineage>
</organism>